<dbReference type="SUPFAM" id="SSF53474">
    <property type="entry name" value="alpha/beta-Hydrolases"/>
    <property type="match status" value="1"/>
</dbReference>
<comment type="caution">
    <text evidence="13">The sequence shown here is derived from an EMBL/GenBank/DDBJ whole genome shotgun (WGS) entry which is preliminary data.</text>
</comment>
<evidence type="ECO:0000313" key="14">
    <source>
        <dbReference type="Proteomes" id="UP000094527"/>
    </source>
</evidence>
<accession>A0A1D2MIP6</accession>
<proteinExistence type="inferred from homology"/>
<evidence type="ECO:0000256" key="3">
    <source>
        <dbReference type="ARBA" id="ARBA00026104"/>
    </source>
</evidence>
<evidence type="ECO:0000256" key="11">
    <source>
        <dbReference type="ARBA" id="ARBA00048919"/>
    </source>
</evidence>
<keyword evidence="14" id="KW-1185">Reference proteome</keyword>
<dbReference type="GO" id="GO:0052689">
    <property type="term" value="F:carboxylic ester hydrolase activity"/>
    <property type="evidence" value="ECO:0007669"/>
    <property type="project" value="TreeGrafter"/>
</dbReference>
<comment type="catalytic activity">
    <reaction evidence="10">
        <text>1-octadecanoyl-2-(9Z-octadecenoyl)-sn-glycerol + H2O = 2-(9Z-octadecenoyl)-glycerol + octadecanoate + H(+)</text>
        <dbReference type="Rhea" id="RHEA:77103"/>
        <dbReference type="ChEBI" id="CHEBI:15377"/>
        <dbReference type="ChEBI" id="CHEBI:15378"/>
        <dbReference type="ChEBI" id="CHEBI:25629"/>
        <dbReference type="ChEBI" id="CHEBI:73990"/>
        <dbReference type="ChEBI" id="CHEBI:75468"/>
    </reaction>
</comment>
<evidence type="ECO:0000256" key="2">
    <source>
        <dbReference type="ARBA" id="ARBA00022801"/>
    </source>
</evidence>
<dbReference type="GO" id="GO:0005739">
    <property type="term" value="C:mitochondrion"/>
    <property type="evidence" value="ECO:0007669"/>
    <property type="project" value="TreeGrafter"/>
</dbReference>
<organism evidence="13 14">
    <name type="scientific">Orchesella cincta</name>
    <name type="common">Springtail</name>
    <name type="synonym">Podura cincta</name>
    <dbReference type="NCBI Taxonomy" id="48709"/>
    <lineage>
        <taxon>Eukaryota</taxon>
        <taxon>Metazoa</taxon>
        <taxon>Ecdysozoa</taxon>
        <taxon>Arthropoda</taxon>
        <taxon>Hexapoda</taxon>
        <taxon>Collembola</taxon>
        <taxon>Entomobryomorpha</taxon>
        <taxon>Entomobryoidea</taxon>
        <taxon>Orchesellidae</taxon>
        <taxon>Orchesellinae</taxon>
        <taxon>Orchesella</taxon>
    </lineage>
</organism>
<evidence type="ECO:0000256" key="4">
    <source>
        <dbReference type="ARBA" id="ARBA00042703"/>
    </source>
</evidence>
<gene>
    <name evidence="13" type="ORF">Ocin01_13796</name>
</gene>
<comment type="catalytic activity">
    <reaction evidence="9">
        <text>1,2-didecanoylglycerol + H2O = decanoylglycerol + decanoate + H(+)</text>
        <dbReference type="Rhea" id="RHEA:48596"/>
        <dbReference type="ChEBI" id="CHEBI:11152"/>
        <dbReference type="ChEBI" id="CHEBI:15377"/>
        <dbReference type="ChEBI" id="CHEBI:15378"/>
        <dbReference type="ChEBI" id="CHEBI:27689"/>
        <dbReference type="ChEBI" id="CHEBI:90605"/>
    </reaction>
</comment>
<comment type="catalytic activity">
    <reaction evidence="8">
        <text>1-octadecanoyl-2-(4Z,7Z,10Z,13Z,16Z,19Z-docosahexaenoyl)-sn-glycerol + H2O = 2-(4Z,7Z,10Z,13Z,16Z,19Z-docosahexaenoyl)-glycerol + octadecanoate + H(+)</text>
        <dbReference type="Rhea" id="RHEA:77107"/>
        <dbReference type="ChEBI" id="CHEBI:15377"/>
        <dbReference type="ChEBI" id="CHEBI:15378"/>
        <dbReference type="ChEBI" id="CHEBI:25629"/>
        <dbReference type="ChEBI" id="CHEBI:77129"/>
        <dbReference type="ChEBI" id="CHEBI:186738"/>
    </reaction>
</comment>
<name>A0A1D2MIP6_ORCCI</name>
<dbReference type="EMBL" id="LJIJ01001126">
    <property type="protein sequence ID" value="ODM92887.1"/>
    <property type="molecule type" value="Genomic_DNA"/>
</dbReference>
<reference evidence="13 14" key="1">
    <citation type="journal article" date="2016" name="Genome Biol. Evol.">
        <title>Gene Family Evolution Reflects Adaptation to Soil Environmental Stressors in the Genome of the Collembolan Orchesella cincta.</title>
        <authorList>
            <person name="Faddeeva-Vakhrusheva A."/>
            <person name="Derks M.F."/>
            <person name="Anvar S.Y."/>
            <person name="Agamennone V."/>
            <person name="Suring W."/>
            <person name="Smit S."/>
            <person name="van Straalen N.M."/>
            <person name="Roelofs D."/>
        </authorList>
    </citation>
    <scope>NUCLEOTIDE SEQUENCE [LARGE SCALE GENOMIC DNA]</scope>
    <source>
        <tissue evidence="13">Mixed pool</tissue>
    </source>
</reference>
<evidence type="ECO:0000256" key="1">
    <source>
        <dbReference type="ARBA" id="ARBA00008645"/>
    </source>
</evidence>
<keyword evidence="2 13" id="KW-0378">Hydrolase</keyword>
<evidence type="ECO:0000256" key="5">
    <source>
        <dbReference type="ARBA" id="ARBA00043667"/>
    </source>
</evidence>
<evidence type="ECO:0000259" key="12">
    <source>
        <dbReference type="Pfam" id="PF00561"/>
    </source>
</evidence>
<dbReference type="OMA" id="ELWHATT"/>
<dbReference type="InterPro" id="IPR000073">
    <property type="entry name" value="AB_hydrolase_1"/>
</dbReference>
<comment type="catalytic activity">
    <reaction evidence="5">
        <text>a 1,2-diacyl-sn-glycerol + H2O = a 2-acylglycerol + a fatty acid + H(+)</text>
        <dbReference type="Rhea" id="RHEA:33275"/>
        <dbReference type="ChEBI" id="CHEBI:15377"/>
        <dbReference type="ChEBI" id="CHEBI:15378"/>
        <dbReference type="ChEBI" id="CHEBI:17389"/>
        <dbReference type="ChEBI" id="CHEBI:17815"/>
        <dbReference type="ChEBI" id="CHEBI:28868"/>
        <dbReference type="EC" id="3.1.1.116"/>
    </reaction>
</comment>
<comment type="similarity">
    <text evidence="1">Belongs to the AB hydrolase superfamily.</text>
</comment>
<dbReference type="STRING" id="48709.A0A1D2MIP6"/>
<sequence length="241" mass="27127">MEQTISNATKRVVVTFDARYHGDSPSVGEFTYETMAQDVFNLARHLGMEKFSVMGHSMGGKTAMTFALLYPSHVEKLVSIDVSPLEQSYLPTTKFDYLSALQQVVIQSEQSPMTLLQAKTLADNALKELGCEATNRNHLVANFVSKDSKIVWAGTPDLDLVRQSFPVLRAFPKGLLTREFKQPTLFMKCENSSYIPYSTFPEIQETFVNAKFGIIHNSGHFPHIENTTQFMDVLLEFLNSN</sequence>
<evidence type="ECO:0000313" key="13">
    <source>
        <dbReference type="EMBL" id="ODM92887.1"/>
    </source>
</evidence>
<dbReference type="InterPro" id="IPR029058">
    <property type="entry name" value="AB_hydrolase_fold"/>
</dbReference>
<evidence type="ECO:0000256" key="6">
    <source>
        <dbReference type="ARBA" id="ARBA00043742"/>
    </source>
</evidence>
<comment type="catalytic activity">
    <reaction evidence="6">
        <text>a 1,3-diacyl-sn-glycerol + H2O = a 1-acyl-sn-glycerol + a fatty acid + H(+)</text>
        <dbReference type="Rhea" id="RHEA:38503"/>
        <dbReference type="ChEBI" id="CHEBI:15377"/>
        <dbReference type="ChEBI" id="CHEBI:15378"/>
        <dbReference type="ChEBI" id="CHEBI:28868"/>
        <dbReference type="ChEBI" id="CHEBI:64683"/>
        <dbReference type="ChEBI" id="CHEBI:77272"/>
    </reaction>
</comment>
<dbReference type="PANTHER" id="PTHR46118:SF4">
    <property type="entry name" value="PROTEIN ABHD11"/>
    <property type="match status" value="1"/>
</dbReference>
<evidence type="ECO:0000256" key="7">
    <source>
        <dbReference type="ARBA" id="ARBA00044064"/>
    </source>
</evidence>
<evidence type="ECO:0000256" key="8">
    <source>
        <dbReference type="ARBA" id="ARBA00048283"/>
    </source>
</evidence>
<feature type="domain" description="AB hydrolase-1" evidence="12">
    <location>
        <begin position="13"/>
        <end position="226"/>
    </location>
</feature>
<dbReference type="Proteomes" id="UP000094527">
    <property type="component" value="Unassembled WGS sequence"/>
</dbReference>
<protein>
    <recommendedName>
        <fullName evidence="7">sn-1-specific diacylglycerol lipase ABHD11</fullName>
        <ecNumber evidence="3">3.1.1.116</ecNumber>
    </recommendedName>
    <alternativeName>
        <fullName evidence="4">Alpha/beta hydrolase domain-containing protein 11</fullName>
    </alternativeName>
</protein>
<dbReference type="EC" id="3.1.1.116" evidence="3"/>
<evidence type="ECO:0000256" key="10">
    <source>
        <dbReference type="ARBA" id="ARBA00048513"/>
    </source>
</evidence>
<comment type="catalytic activity">
    <reaction evidence="11">
        <text>1-octadecanoyl-2-(5Z,8Z,11Z,14Z-eicosatetraenoyl)-sn-glycerol + H2O = 2-(5Z,8Z,11Z,14Z-eicosatetraenoyl)-glycerol + octadecanoate + H(+)</text>
        <dbReference type="Rhea" id="RHEA:38507"/>
        <dbReference type="ChEBI" id="CHEBI:15377"/>
        <dbReference type="ChEBI" id="CHEBI:15378"/>
        <dbReference type="ChEBI" id="CHEBI:25629"/>
        <dbReference type="ChEBI" id="CHEBI:52392"/>
        <dbReference type="ChEBI" id="CHEBI:75728"/>
    </reaction>
</comment>
<dbReference type="Gene3D" id="3.40.50.1820">
    <property type="entry name" value="alpha/beta hydrolase"/>
    <property type="match status" value="1"/>
</dbReference>
<dbReference type="OrthoDB" id="8119704at2759"/>
<evidence type="ECO:0000256" key="9">
    <source>
        <dbReference type="ARBA" id="ARBA00048504"/>
    </source>
</evidence>
<dbReference type="AlphaFoldDB" id="A0A1D2MIP6"/>
<dbReference type="PANTHER" id="PTHR46118">
    <property type="entry name" value="PROTEIN ABHD11"/>
    <property type="match status" value="1"/>
</dbReference>
<dbReference type="Pfam" id="PF00561">
    <property type="entry name" value="Abhydrolase_1"/>
    <property type="match status" value="1"/>
</dbReference>